<proteinExistence type="predicted"/>
<dbReference type="AlphaFoldDB" id="A0A0R3T8P2"/>
<keyword evidence="1" id="KW-0812">Transmembrane</keyword>
<protein>
    <submittedName>
        <fullName evidence="2">FRIGIDA-like protein</fullName>
    </submittedName>
</protein>
<feature type="transmembrane region" description="Helical" evidence="1">
    <location>
        <begin position="7"/>
        <end position="25"/>
    </location>
</feature>
<keyword evidence="1" id="KW-0472">Membrane</keyword>
<evidence type="ECO:0000256" key="1">
    <source>
        <dbReference type="SAM" id="Phobius"/>
    </source>
</evidence>
<evidence type="ECO:0000313" key="2">
    <source>
        <dbReference type="WBParaSite" id="HNAJ_0000343001-mRNA-1"/>
    </source>
</evidence>
<accession>A0A0R3T8P2</accession>
<organism evidence="2">
    <name type="scientific">Rodentolepis nana</name>
    <name type="common">Dwarf tapeworm</name>
    <name type="synonym">Hymenolepis nana</name>
    <dbReference type="NCBI Taxonomy" id="102285"/>
    <lineage>
        <taxon>Eukaryota</taxon>
        <taxon>Metazoa</taxon>
        <taxon>Spiralia</taxon>
        <taxon>Lophotrochozoa</taxon>
        <taxon>Platyhelminthes</taxon>
        <taxon>Cestoda</taxon>
        <taxon>Eucestoda</taxon>
        <taxon>Cyclophyllidea</taxon>
        <taxon>Hymenolepididae</taxon>
        <taxon>Rodentolepis</taxon>
    </lineage>
</organism>
<name>A0A0R3T8P2_RODNA</name>
<dbReference type="WBParaSite" id="HNAJ_0000343001-mRNA-1">
    <property type="protein sequence ID" value="HNAJ_0000343001-mRNA-1"/>
    <property type="gene ID" value="HNAJ_0000343001"/>
</dbReference>
<reference evidence="2" key="1">
    <citation type="submission" date="2017-02" db="UniProtKB">
        <authorList>
            <consortium name="WormBaseParasite"/>
        </authorList>
    </citation>
    <scope>IDENTIFICATION</scope>
</reference>
<sequence>LLETRHVVYRFVGGIVFICTVVGFGPRDKDAAVLIFALLVAKVECCCEDYVEKE</sequence>
<keyword evidence="1" id="KW-1133">Transmembrane helix</keyword>